<dbReference type="GO" id="GO:0005634">
    <property type="term" value="C:nucleus"/>
    <property type="evidence" value="ECO:0007669"/>
    <property type="project" value="UniProtKB-SubCell"/>
</dbReference>
<evidence type="ECO:0000256" key="1">
    <source>
        <dbReference type="ARBA" id="ARBA00004123"/>
    </source>
</evidence>
<keyword evidence="6" id="KW-1185">Reference proteome</keyword>
<evidence type="ECO:0000256" key="3">
    <source>
        <dbReference type="ARBA" id="ARBA00023242"/>
    </source>
</evidence>
<dbReference type="STRING" id="1314773.A0A3N2Q3H1"/>
<dbReference type="Gene3D" id="2.130.10.10">
    <property type="entry name" value="YVTN repeat-like/Quinoprotein amine dehydrogenase"/>
    <property type="match status" value="1"/>
</dbReference>
<evidence type="ECO:0000256" key="2">
    <source>
        <dbReference type="ARBA" id="ARBA00023163"/>
    </source>
</evidence>
<accession>A0A3N2Q3H1</accession>
<dbReference type="InterPro" id="IPR015943">
    <property type="entry name" value="WD40/YVTN_repeat-like_dom_sf"/>
</dbReference>
<dbReference type="GO" id="GO:0000127">
    <property type="term" value="C:transcription factor TFIIIC complex"/>
    <property type="evidence" value="ECO:0007669"/>
    <property type="project" value="TreeGrafter"/>
</dbReference>
<dbReference type="InterPro" id="IPR052416">
    <property type="entry name" value="GTF3C_component"/>
</dbReference>
<keyword evidence="3" id="KW-0539">Nucleus</keyword>
<feature type="region of interest" description="Disordered" evidence="4">
    <location>
        <begin position="673"/>
        <end position="715"/>
    </location>
</feature>
<gene>
    <name evidence="5" type="ORF">SODALDRAFT_291873</name>
</gene>
<dbReference type="GeneID" id="39577156"/>
<dbReference type="GO" id="GO:0006383">
    <property type="term" value="P:transcription by RNA polymerase III"/>
    <property type="evidence" value="ECO:0007669"/>
    <property type="project" value="TreeGrafter"/>
</dbReference>
<feature type="compositionally biased region" description="Basic residues" evidence="4">
    <location>
        <begin position="57"/>
        <end position="73"/>
    </location>
</feature>
<evidence type="ECO:0000256" key="4">
    <source>
        <dbReference type="SAM" id="MobiDB-lite"/>
    </source>
</evidence>
<dbReference type="OrthoDB" id="4703at2759"/>
<dbReference type="Proteomes" id="UP000272025">
    <property type="component" value="Unassembled WGS sequence"/>
</dbReference>
<dbReference type="AlphaFoldDB" id="A0A3N2Q3H1"/>
<dbReference type="InterPro" id="IPR036322">
    <property type="entry name" value="WD40_repeat_dom_sf"/>
</dbReference>
<name>A0A3N2Q3H1_SODAK</name>
<sequence length="768" mass="83733">MDLDDQESVQYQASGGEDSDDDNFIPPDSDAEEENDDDDPIKPEEVNSDAEYDSYPRRKGKRKTAGRQAKRQLPKQPQAQQSGQSPGNDANALAQYPHSARLTQTRWYHGVLGGWIRICFCEDFYGPDKGAVAAAEAMVSRWRHYEVLPSKLLDQDKCPQPTPWVADDFEWTQALAQRDWFCRFWDHLRREGKGQTARGLSADEASPYLVRPVAELRVLMGPHTSHASQREFTFSYHQSITLGHDGLPFGASGDASSDANGGANRSGGQPAGWMFDVGGIVTFMAWAPRAKSITQILALAAIPHTDQDVDAREAAAHTPSNEEQKRGIVQLWEFQGFQGDNGVMYPSKEPPRLVQTLCFDWGRVKKVEWCPVPSVVDHHLGVLAVLSGDGQVHVLSVEEPGEDELSAYEKIDKPLVSLGYEDEKTSVEVTCFSWAGINRIVTGHSDGSVALWSLAPRCCLARQPVHSTHVINIASAYPSHPHVVASAAVSGFMTLLDLLDPGSESSCQTNPSTVTQSNLLQWSDHLQGFFSLTASTSPLNTTVSFVHSRTFAATMRKVMDGDAAPTALAVGCHHPFLLVALLDGSVWACNPMNRIFAPRHYPPGQKVKILEHEHVPAARLHNPTPVLAEKNGDTGATSAAAAARELPFRGVSRILQGFGAILNHGHRALIHMGQAHKKTKSTRKRVRRKPTVDGGEAGGDMEGNAAGDGDGEGDGEFGLYSDPTKIILREPLSRTTAMAWNPNIDFACWAGIAMASGLVRVLDMGVDH</sequence>
<evidence type="ECO:0008006" key="7">
    <source>
        <dbReference type="Google" id="ProtNLM"/>
    </source>
</evidence>
<dbReference type="EMBL" id="ML119052">
    <property type="protein sequence ID" value="ROT41266.1"/>
    <property type="molecule type" value="Genomic_DNA"/>
</dbReference>
<reference evidence="5 6" key="1">
    <citation type="journal article" date="2018" name="Mol. Ecol.">
        <title>The obligate alkalophilic soda-lake fungus Sodiomyces alkalinus has shifted to a protein diet.</title>
        <authorList>
            <person name="Grum-Grzhimaylo A.A."/>
            <person name="Falkoski D.L."/>
            <person name="van den Heuvel J."/>
            <person name="Valero-Jimenez C.A."/>
            <person name="Min B."/>
            <person name="Choi I.G."/>
            <person name="Lipzen A."/>
            <person name="Daum C.G."/>
            <person name="Aanen D.K."/>
            <person name="Tsang A."/>
            <person name="Henrissat B."/>
            <person name="Bilanenko E.N."/>
            <person name="de Vries R.P."/>
            <person name="van Kan J.A.L."/>
            <person name="Grigoriev I.V."/>
            <person name="Debets A.J.M."/>
        </authorList>
    </citation>
    <scope>NUCLEOTIDE SEQUENCE [LARGE SCALE GENOMIC DNA]</scope>
    <source>
        <strain evidence="5 6">F11</strain>
    </source>
</reference>
<comment type="subcellular location">
    <subcellularLocation>
        <location evidence="1">Nucleus</location>
    </subcellularLocation>
</comment>
<feature type="compositionally biased region" description="Basic residues" evidence="4">
    <location>
        <begin position="673"/>
        <end position="689"/>
    </location>
</feature>
<feature type="compositionally biased region" description="Acidic residues" evidence="4">
    <location>
        <begin position="17"/>
        <end position="39"/>
    </location>
</feature>
<proteinExistence type="predicted"/>
<dbReference type="PANTHER" id="PTHR15052:SF2">
    <property type="entry name" value="GENERAL TRANSCRIPTION FACTOR 3C POLYPEPTIDE 2"/>
    <property type="match status" value="1"/>
</dbReference>
<dbReference type="RefSeq" id="XP_028469072.1">
    <property type="nucleotide sequence ID" value="XM_028608678.1"/>
</dbReference>
<organism evidence="5 6">
    <name type="scientific">Sodiomyces alkalinus (strain CBS 110278 / VKM F-3762 / F11)</name>
    <name type="common">Alkaliphilic filamentous fungus</name>
    <dbReference type="NCBI Taxonomy" id="1314773"/>
    <lineage>
        <taxon>Eukaryota</taxon>
        <taxon>Fungi</taxon>
        <taxon>Dikarya</taxon>
        <taxon>Ascomycota</taxon>
        <taxon>Pezizomycotina</taxon>
        <taxon>Sordariomycetes</taxon>
        <taxon>Hypocreomycetidae</taxon>
        <taxon>Glomerellales</taxon>
        <taxon>Plectosphaerellaceae</taxon>
        <taxon>Sodiomyces</taxon>
    </lineage>
</organism>
<dbReference type="SUPFAM" id="SSF50978">
    <property type="entry name" value="WD40 repeat-like"/>
    <property type="match status" value="1"/>
</dbReference>
<feature type="region of interest" description="Disordered" evidence="4">
    <location>
        <begin position="1"/>
        <end position="92"/>
    </location>
</feature>
<protein>
    <recommendedName>
        <fullName evidence="7">WD40 repeat-like protein</fullName>
    </recommendedName>
</protein>
<feature type="compositionally biased region" description="Low complexity" evidence="4">
    <location>
        <begin position="74"/>
        <end position="87"/>
    </location>
</feature>
<dbReference type="PANTHER" id="PTHR15052">
    <property type="entry name" value="RNA POLYMERASE III TRANSCRIPTION INITIATION FACTOR COMPLEX SUBUNIT"/>
    <property type="match status" value="1"/>
</dbReference>
<evidence type="ECO:0000313" key="5">
    <source>
        <dbReference type="EMBL" id="ROT41266.1"/>
    </source>
</evidence>
<keyword evidence="2" id="KW-0804">Transcription</keyword>
<evidence type="ECO:0000313" key="6">
    <source>
        <dbReference type="Proteomes" id="UP000272025"/>
    </source>
</evidence>